<reference evidence="1 2" key="1">
    <citation type="submission" date="2020-10" db="EMBL/GenBank/DDBJ databases">
        <title>The Coptis chinensis genome and diversification of protoberbering-type alkaloids.</title>
        <authorList>
            <person name="Wang B."/>
            <person name="Shu S."/>
            <person name="Song C."/>
            <person name="Liu Y."/>
        </authorList>
    </citation>
    <scope>NUCLEOTIDE SEQUENCE [LARGE SCALE GENOMIC DNA]</scope>
    <source>
        <strain evidence="1">HL-2020</strain>
        <tissue evidence="1">Leaf</tissue>
    </source>
</reference>
<accession>A0A835HR00</accession>
<dbReference type="OrthoDB" id="1912561at2759"/>
<dbReference type="Proteomes" id="UP000631114">
    <property type="component" value="Unassembled WGS sequence"/>
</dbReference>
<dbReference type="EMBL" id="JADFTS010000006">
    <property type="protein sequence ID" value="KAF9602727.1"/>
    <property type="molecule type" value="Genomic_DNA"/>
</dbReference>
<proteinExistence type="predicted"/>
<organism evidence="1 2">
    <name type="scientific">Coptis chinensis</name>
    <dbReference type="NCBI Taxonomy" id="261450"/>
    <lineage>
        <taxon>Eukaryota</taxon>
        <taxon>Viridiplantae</taxon>
        <taxon>Streptophyta</taxon>
        <taxon>Embryophyta</taxon>
        <taxon>Tracheophyta</taxon>
        <taxon>Spermatophyta</taxon>
        <taxon>Magnoliopsida</taxon>
        <taxon>Ranunculales</taxon>
        <taxon>Ranunculaceae</taxon>
        <taxon>Coptidoideae</taxon>
        <taxon>Coptis</taxon>
    </lineage>
</organism>
<gene>
    <name evidence="1" type="ORF">IFM89_030615</name>
</gene>
<sequence length="225" mass="24273">MWLDNQCPPPNYRLKKVNKLTSTKTYADALAAIGEPVKNTDLVNAVLCGLGSEYEMLITALESHETLPQFSALRSQLLIYESHHRASAPLGLSALLASLAFSQNSHMGKKDAPGILGAHPTVGSCQLCHGIGHFATTCPMLPRFSRPQVLGSLHSTFAGLHIASPALQQPSYSGGPSGYTPQQAYDPVYYLDTRVSTYMTGDSTYLHQRTPYTGPDSILRGNGPL</sequence>
<dbReference type="AlphaFoldDB" id="A0A835HR00"/>
<dbReference type="Pfam" id="PF14223">
    <property type="entry name" value="Retrotran_gag_2"/>
    <property type="match status" value="1"/>
</dbReference>
<name>A0A835HR00_9MAGN</name>
<evidence type="ECO:0000313" key="2">
    <source>
        <dbReference type="Proteomes" id="UP000631114"/>
    </source>
</evidence>
<dbReference type="PANTHER" id="PTHR47481:SF22">
    <property type="entry name" value="RETROTRANSPOSON GAG DOMAIN-CONTAINING PROTEIN"/>
    <property type="match status" value="1"/>
</dbReference>
<keyword evidence="2" id="KW-1185">Reference proteome</keyword>
<protein>
    <submittedName>
        <fullName evidence="1">Uncharacterized protein</fullName>
    </submittedName>
</protein>
<dbReference type="PANTHER" id="PTHR47481">
    <property type="match status" value="1"/>
</dbReference>
<evidence type="ECO:0000313" key="1">
    <source>
        <dbReference type="EMBL" id="KAF9602727.1"/>
    </source>
</evidence>
<comment type="caution">
    <text evidence="1">The sequence shown here is derived from an EMBL/GenBank/DDBJ whole genome shotgun (WGS) entry which is preliminary data.</text>
</comment>